<evidence type="ECO:0000256" key="3">
    <source>
        <dbReference type="ARBA" id="ARBA00022692"/>
    </source>
</evidence>
<accession>A0A1M6TXV2</accession>
<keyword evidence="5 6" id="KW-0472">Membrane</keyword>
<dbReference type="STRING" id="1055723.SAMN05216293_1554"/>
<evidence type="ECO:0000256" key="6">
    <source>
        <dbReference type="SAM" id="Phobius"/>
    </source>
</evidence>
<keyword evidence="10" id="KW-1185">Reference proteome</keyword>
<evidence type="ECO:0000313" key="10">
    <source>
        <dbReference type="Proteomes" id="UP000198940"/>
    </source>
</evidence>
<comment type="caution">
    <text evidence="8">The sequence shown here is derived from an EMBL/GenBank/DDBJ whole genome shotgun (WGS) entry which is preliminary data.</text>
</comment>
<sequence length="217" mass="24525">MPNYAKVCFYGLLISFVGALPFGTLNLTAFDIAASQGLVSAIWFAMAVVLVELSVVRITLYGNERLHLGERALKYILPLGIVFLLYLSLSSFLEMDSVTVTDTKTDFFPQIGSTFVLGLLLSALNPLQFPFWMTWNQVLGRKGILQRSNSHYVFYILGIGLGTFVGLGIFILAGKFIFANYDRYHTITNLMMGLLYLGFSFYLMFIFIKKRIHHKIE</sequence>
<feature type="transmembrane region" description="Helical" evidence="6">
    <location>
        <begin position="113"/>
        <end position="132"/>
    </location>
</feature>
<dbReference type="Pfam" id="PF01810">
    <property type="entry name" value="LysE"/>
    <property type="match status" value="1"/>
</dbReference>
<dbReference type="RefSeq" id="WP_072878565.1">
    <property type="nucleotide sequence ID" value="NZ_FOKU01000003.1"/>
</dbReference>
<feature type="transmembrane region" description="Helical" evidence="6">
    <location>
        <begin position="41"/>
        <end position="60"/>
    </location>
</feature>
<dbReference type="EMBL" id="FOKU01000003">
    <property type="protein sequence ID" value="SFB91169.1"/>
    <property type="molecule type" value="Genomic_DNA"/>
</dbReference>
<comment type="subcellular location">
    <subcellularLocation>
        <location evidence="1">Cell membrane</location>
        <topology evidence="1">Multi-pass membrane protein</topology>
    </subcellularLocation>
</comment>
<feature type="transmembrane region" description="Helical" evidence="6">
    <location>
        <begin position="72"/>
        <end position="93"/>
    </location>
</feature>
<protein>
    <submittedName>
        <fullName evidence="8">Threonine/homoserine/homoserine lactone efflux protein</fullName>
    </submittedName>
</protein>
<evidence type="ECO:0000256" key="1">
    <source>
        <dbReference type="ARBA" id="ARBA00004651"/>
    </source>
</evidence>
<dbReference type="GO" id="GO:0006865">
    <property type="term" value="P:amino acid transport"/>
    <property type="evidence" value="ECO:0007669"/>
    <property type="project" value="InterPro"/>
</dbReference>
<gene>
    <name evidence="7" type="ORF">SAMN04487891_103396</name>
    <name evidence="8" type="ORF">SAMN05216293_1554</name>
</gene>
<dbReference type="Proteomes" id="UP000198940">
    <property type="component" value="Unassembled WGS sequence"/>
</dbReference>
<keyword evidence="4 6" id="KW-1133">Transmembrane helix</keyword>
<feature type="transmembrane region" description="Helical" evidence="6">
    <location>
        <begin position="152"/>
        <end position="178"/>
    </location>
</feature>
<organism evidence="8 9">
    <name type="scientific">Flagellimonas taeanensis</name>
    <dbReference type="NCBI Taxonomy" id="1005926"/>
    <lineage>
        <taxon>Bacteria</taxon>
        <taxon>Pseudomonadati</taxon>
        <taxon>Bacteroidota</taxon>
        <taxon>Flavobacteriia</taxon>
        <taxon>Flavobacteriales</taxon>
        <taxon>Flavobacteriaceae</taxon>
        <taxon>Flagellimonas</taxon>
    </lineage>
</organism>
<dbReference type="InterPro" id="IPR001123">
    <property type="entry name" value="LeuE-type"/>
</dbReference>
<keyword evidence="2" id="KW-1003">Cell membrane</keyword>
<feature type="transmembrane region" description="Helical" evidence="6">
    <location>
        <begin position="190"/>
        <end position="208"/>
    </location>
</feature>
<evidence type="ECO:0000256" key="4">
    <source>
        <dbReference type="ARBA" id="ARBA00022989"/>
    </source>
</evidence>
<evidence type="ECO:0000313" key="8">
    <source>
        <dbReference type="EMBL" id="SHK61714.1"/>
    </source>
</evidence>
<dbReference type="EMBL" id="FRAT01000003">
    <property type="protein sequence ID" value="SHK61714.1"/>
    <property type="molecule type" value="Genomic_DNA"/>
</dbReference>
<dbReference type="OrthoDB" id="9342487at2"/>
<reference evidence="8 9" key="1">
    <citation type="submission" date="2016-11" db="EMBL/GenBank/DDBJ databases">
        <authorList>
            <person name="Varghese N."/>
            <person name="Submissions S."/>
        </authorList>
    </citation>
    <scope>NUCLEOTIDE SEQUENCE [LARGE SCALE GENOMIC DNA]</scope>
    <source>
        <strain evidence="8 9">CGMCC 1.12174</strain>
        <strain evidence="7 10">DSM 26351</strain>
    </source>
</reference>
<feature type="transmembrane region" description="Helical" evidence="6">
    <location>
        <begin position="7"/>
        <end position="29"/>
    </location>
</feature>
<name>A0A1M6TXV2_9FLAO</name>
<evidence type="ECO:0000313" key="9">
    <source>
        <dbReference type="Proteomes" id="UP000184031"/>
    </source>
</evidence>
<keyword evidence="3 6" id="KW-0812">Transmembrane</keyword>
<dbReference type="GO" id="GO:0005886">
    <property type="term" value="C:plasma membrane"/>
    <property type="evidence" value="ECO:0007669"/>
    <property type="project" value="UniProtKB-SubCell"/>
</dbReference>
<evidence type="ECO:0000256" key="2">
    <source>
        <dbReference type="ARBA" id="ARBA00022475"/>
    </source>
</evidence>
<evidence type="ECO:0000256" key="5">
    <source>
        <dbReference type="ARBA" id="ARBA00023136"/>
    </source>
</evidence>
<proteinExistence type="predicted"/>
<dbReference type="Proteomes" id="UP000184031">
    <property type="component" value="Unassembled WGS sequence"/>
</dbReference>
<dbReference type="AlphaFoldDB" id="A0A1M6TXV2"/>
<evidence type="ECO:0000313" key="7">
    <source>
        <dbReference type="EMBL" id="SFB91169.1"/>
    </source>
</evidence>